<dbReference type="EMBL" id="KN825417">
    <property type="protein sequence ID" value="KIK91181.1"/>
    <property type="molecule type" value="Genomic_DNA"/>
</dbReference>
<evidence type="ECO:0000313" key="1">
    <source>
        <dbReference type="EMBL" id="KIK91181.1"/>
    </source>
</evidence>
<dbReference type="InParanoid" id="A0A0D0DSK8"/>
<reference evidence="1 2" key="1">
    <citation type="submission" date="2014-04" db="EMBL/GenBank/DDBJ databases">
        <authorList>
            <consortium name="DOE Joint Genome Institute"/>
            <person name="Kuo A."/>
            <person name="Kohler A."/>
            <person name="Jargeat P."/>
            <person name="Nagy L.G."/>
            <person name="Floudas D."/>
            <person name="Copeland A."/>
            <person name="Barry K.W."/>
            <person name="Cichocki N."/>
            <person name="Veneault-Fourrey C."/>
            <person name="LaButti K."/>
            <person name="Lindquist E.A."/>
            <person name="Lipzen A."/>
            <person name="Lundell T."/>
            <person name="Morin E."/>
            <person name="Murat C."/>
            <person name="Sun H."/>
            <person name="Tunlid A."/>
            <person name="Henrissat B."/>
            <person name="Grigoriev I.V."/>
            <person name="Hibbett D.S."/>
            <person name="Martin F."/>
            <person name="Nordberg H.P."/>
            <person name="Cantor M.N."/>
            <person name="Hua S.X."/>
        </authorList>
    </citation>
    <scope>NUCLEOTIDE SEQUENCE [LARGE SCALE GENOMIC DNA]</scope>
    <source>
        <strain evidence="1 2">Ve08.2h10</strain>
    </source>
</reference>
<dbReference type="AlphaFoldDB" id="A0A0D0DSK8"/>
<evidence type="ECO:0000313" key="2">
    <source>
        <dbReference type="Proteomes" id="UP000054538"/>
    </source>
</evidence>
<dbReference type="HOGENOM" id="CLU_2740808_0_0_1"/>
<organism evidence="1 2">
    <name type="scientific">Paxillus rubicundulus Ve08.2h10</name>
    <dbReference type="NCBI Taxonomy" id="930991"/>
    <lineage>
        <taxon>Eukaryota</taxon>
        <taxon>Fungi</taxon>
        <taxon>Dikarya</taxon>
        <taxon>Basidiomycota</taxon>
        <taxon>Agaricomycotina</taxon>
        <taxon>Agaricomycetes</taxon>
        <taxon>Agaricomycetidae</taxon>
        <taxon>Boletales</taxon>
        <taxon>Paxilineae</taxon>
        <taxon>Paxillaceae</taxon>
        <taxon>Paxillus</taxon>
    </lineage>
</organism>
<name>A0A0D0DSK8_9AGAM</name>
<protein>
    <submittedName>
        <fullName evidence="1">Uncharacterized protein</fullName>
    </submittedName>
</protein>
<gene>
    <name evidence="1" type="ORF">PAXRUDRAFT_642870</name>
</gene>
<proteinExistence type="predicted"/>
<sequence>MKKTRFITRRGTANTRFCMRFWVIDDSKLSLPQLSLTNGLSLLIYRSFALLHQRPLLFQQDVHRVYRKDLR</sequence>
<accession>A0A0D0DSK8</accession>
<dbReference type="Proteomes" id="UP000054538">
    <property type="component" value="Unassembled WGS sequence"/>
</dbReference>
<reference evidence="2" key="2">
    <citation type="submission" date="2015-01" db="EMBL/GenBank/DDBJ databases">
        <title>Evolutionary Origins and Diversification of the Mycorrhizal Mutualists.</title>
        <authorList>
            <consortium name="DOE Joint Genome Institute"/>
            <consortium name="Mycorrhizal Genomics Consortium"/>
            <person name="Kohler A."/>
            <person name="Kuo A."/>
            <person name="Nagy L.G."/>
            <person name="Floudas D."/>
            <person name="Copeland A."/>
            <person name="Barry K.W."/>
            <person name="Cichocki N."/>
            <person name="Veneault-Fourrey C."/>
            <person name="LaButti K."/>
            <person name="Lindquist E.A."/>
            <person name="Lipzen A."/>
            <person name="Lundell T."/>
            <person name="Morin E."/>
            <person name="Murat C."/>
            <person name="Riley R."/>
            <person name="Ohm R."/>
            <person name="Sun H."/>
            <person name="Tunlid A."/>
            <person name="Henrissat B."/>
            <person name="Grigoriev I.V."/>
            <person name="Hibbett D.S."/>
            <person name="Martin F."/>
        </authorList>
    </citation>
    <scope>NUCLEOTIDE SEQUENCE [LARGE SCALE GENOMIC DNA]</scope>
    <source>
        <strain evidence="2">Ve08.2h10</strain>
    </source>
</reference>
<keyword evidence="2" id="KW-1185">Reference proteome</keyword>